<dbReference type="HOGENOM" id="CLU_3013955_0_0_1"/>
<accession>G2YGN3</accession>
<sequence length="56" mass="6210">MGFFHPYDVSGDLSNPDSKDLFLFNLLRKMSVPEPAKIFLCDTSITGGEDAKPFLS</sequence>
<gene>
    <name evidence="1" type="ORF">BofuT4_uP086060.1</name>
</gene>
<organism evidence="1 2">
    <name type="scientific">Botryotinia fuckeliana (strain T4)</name>
    <name type="common">Noble rot fungus</name>
    <name type="synonym">Botrytis cinerea</name>
    <dbReference type="NCBI Taxonomy" id="999810"/>
    <lineage>
        <taxon>Eukaryota</taxon>
        <taxon>Fungi</taxon>
        <taxon>Dikarya</taxon>
        <taxon>Ascomycota</taxon>
        <taxon>Pezizomycotina</taxon>
        <taxon>Leotiomycetes</taxon>
        <taxon>Helotiales</taxon>
        <taxon>Sclerotiniaceae</taxon>
        <taxon>Botrytis</taxon>
    </lineage>
</organism>
<evidence type="ECO:0000313" key="2">
    <source>
        <dbReference type="Proteomes" id="UP000008177"/>
    </source>
</evidence>
<reference evidence="2" key="1">
    <citation type="journal article" date="2011" name="PLoS Genet.">
        <title>Genomic analysis of the necrotrophic fungal pathogens Sclerotinia sclerotiorum and Botrytis cinerea.</title>
        <authorList>
            <person name="Amselem J."/>
            <person name="Cuomo C.A."/>
            <person name="van Kan J.A."/>
            <person name="Viaud M."/>
            <person name="Benito E.P."/>
            <person name="Couloux A."/>
            <person name="Coutinho P.M."/>
            <person name="de Vries R.P."/>
            <person name="Dyer P.S."/>
            <person name="Fillinger S."/>
            <person name="Fournier E."/>
            <person name="Gout L."/>
            <person name="Hahn M."/>
            <person name="Kohn L."/>
            <person name="Lapalu N."/>
            <person name="Plummer K.M."/>
            <person name="Pradier J.M."/>
            <person name="Quevillon E."/>
            <person name="Sharon A."/>
            <person name="Simon A."/>
            <person name="ten Have A."/>
            <person name="Tudzynski B."/>
            <person name="Tudzynski P."/>
            <person name="Wincker P."/>
            <person name="Andrew M."/>
            <person name="Anthouard V."/>
            <person name="Beever R.E."/>
            <person name="Beffa R."/>
            <person name="Benoit I."/>
            <person name="Bouzid O."/>
            <person name="Brault B."/>
            <person name="Chen Z."/>
            <person name="Choquer M."/>
            <person name="Collemare J."/>
            <person name="Cotton P."/>
            <person name="Danchin E.G."/>
            <person name="Da Silva C."/>
            <person name="Gautier A."/>
            <person name="Giraud C."/>
            <person name="Giraud T."/>
            <person name="Gonzalez C."/>
            <person name="Grossetete S."/>
            <person name="Guldener U."/>
            <person name="Henrissat B."/>
            <person name="Howlett B.J."/>
            <person name="Kodira C."/>
            <person name="Kretschmer M."/>
            <person name="Lappartient A."/>
            <person name="Leroch M."/>
            <person name="Levis C."/>
            <person name="Mauceli E."/>
            <person name="Neuveglise C."/>
            <person name="Oeser B."/>
            <person name="Pearson M."/>
            <person name="Poulain J."/>
            <person name="Poussereau N."/>
            <person name="Quesneville H."/>
            <person name="Rascle C."/>
            <person name="Schumacher J."/>
            <person name="Segurens B."/>
            <person name="Sexton A."/>
            <person name="Silva E."/>
            <person name="Sirven C."/>
            <person name="Soanes D.M."/>
            <person name="Talbot N.J."/>
            <person name="Templeton M."/>
            <person name="Yandava C."/>
            <person name="Yarden O."/>
            <person name="Zeng Q."/>
            <person name="Rollins J.A."/>
            <person name="Lebrun M.H."/>
            <person name="Dickman M."/>
        </authorList>
    </citation>
    <scope>NUCLEOTIDE SEQUENCE [LARGE SCALE GENOMIC DNA]</scope>
    <source>
        <strain evidence="2">T4</strain>
    </source>
</reference>
<protein>
    <submittedName>
        <fullName evidence="1">Uncharacterized protein</fullName>
    </submittedName>
</protein>
<dbReference type="InParanoid" id="G2YGN3"/>
<name>G2YGN3_BOTF4</name>
<dbReference type="EMBL" id="FQ790331">
    <property type="protein sequence ID" value="CCD34902.1"/>
    <property type="molecule type" value="Genomic_DNA"/>
</dbReference>
<proteinExistence type="predicted"/>
<evidence type="ECO:0000313" key="1">
    <source>
        <dbReference type="EMBL" id="CCD34902.1"/>
    </source>
</evidence>
<dbReference type="Proteomes" id="UP000008177">
    <property type="component" value="Unplaced contigs"/>
</dbReference>
<dbReference type="AlphaFoldDB" id="G2YGN3"/>